<accession>A0A7V3KM95</accession>
<reference evidence="1" key="1">
    <citation type="journal article" date="2020" name="mSystems">
        <title>Genome- and Community-Level Interaction Insights into Carbon Utilization and Element Cycling Functions of Hydrothermarchaeota in Hydrothermal Sediment.</title>
        <authorList>
            <person name="Zhou Z."/>
            <person name="Liu Y."/>
            <person name="Xu W."/>
            <person name="Pan J."/>
            <person name="Luo Z.H."/>
            <person name="Li M."/>
        </authorList>
    </citation>
    <scope>NUCLEOTIDE SEQUENCE [LARGE SCALE GENOMIC DNA]</scope>
    <source>
        <strain evidence="1">SpSt-754</strain>
    </source>
</reference>
<dbReference type="GO" id="GO:0033194">
    <property type="term" value="P:response to hydroperoxide"/>
    <property type="evidence" value="ECO:0007669"/>
    <property type="project" value="TreeGrafter"/>
</dbReference>
<dbReference type="GO" id="GO:0005829">
    <property type="term" value="C:cytosol"/>
    <property type="evidence" value="ECO:0007669"/>
    <property type="project" value="TreeGrafter"/>
</dbReference>
<dbReference type="EMBL" id="DTGD01000016">
    <property type="protein sequence ID" value="HGB35356.1"/>
    <property type="molecule type" value="Genomic_DNA"/>
</dbReference>
<sequence length="220" mass="25830">MAERTLILVPCCLRKKPDDTDDTGDTPDYDRRFCITNYLSEGMAKKLMELRRLVARNLEAGPDIGSETLQATQVRYMRAYERYCGQLYSKISRESWEKLNGHPDLSLIIVSALYGILRHDEFIRNYDRQMKDKIEGRQLKTWWRNKGLCDILLDYVKRNKIEVVHDFLSEDYSEAIKPFQSKIKELGLRYEYHKFGSEFGSGSNCYRGEEVNELIQTFPS</sequence>
<dbReference type="Pfam" id="PF03883">
    <property type="entry name" value="H2O2_YaaD"/>
    <property type="match status" value="1"/>
</dbReference>
<name>A0A7V3KM95_UNCW3</name>
<proteinExistence type="predicted"/>
<gene>
    <name evidence="1" type="primary">yaaA</name>
    <name evidence="1" type="ORF">ENV38_00405</name>
</gene>
<dbReference type="PANTHER" id="PTHR30283">
    <property type="entry name" value="PEROXIDE STRESS RESPONSE PROTEIN YAAA"/>
    <property type="match status" value="1"/>
</dbReference>
<dbReference type="AlphaFoldDB" id="A0A7V3KM95"/>
<dbReference type="PANTHER" id="PTHR30283:SF4">
    <property type="entry name" value="PEROXIDE STRESS RESISTANCE PROTEIN YAAA"/>
    <property type="match status" value="1"/>
</dbReference>
<evidence type="ECO:0000313" key="1">
    <source>
        <dbReference type="EMBL" id="HGB35356.1"/>
    </source>
</evidence>
<comment type="caution">
    <text evidence="1">The sequence shown here is derived from an EMBL/GenBank/DDBJ whole genome shotgun (WGS) entry which is preliminary data.</text>
</comment>
<organism evidence="1">
    <name type="scientific">candidate division WOR-3 bacterium</name>
    <dbReference type="NCBI Taxonomy" id="2052148"/>
    <lineage>
        <taxon>Bacteria</taxon>
        <taxon>Bacteria division WOR-3</taxon>
    </lineage>
</organism>
<protein>
    <submittedName>
        <fullName evidence="1">Peroxide stress protein YaaA</fullName>
    </submittedName>
</protein>
<dbReference type="InterPro" id="IPR005583">
    <property type="entry name" value="YaaA"/>
</dbReference>